<dbReference type="CDD" id="cd00093">
    <property type="entry name" value="HTH_XRE"/>
    <property type="match status" value="1"/>
</dbReference>
<dbReference type="PROSITE" id="PS50943">
    <property type="entry name" value="HTH_CROC1"/>
    <property type="match status" value="1"/>
</dbReference>
<evidence type="ECO:0000259" key="1">
    <source>
        <dbReference type="PROSITE" id="PS50943"/>
    </source>
</evidence>
<dbReference type="InterPro" id="IPR010982">
    <property type="entry name" value="Lambda_DNA-bd_dom_sf"/>
</dbReference>
<evidence type="ECO:0000313" key="3">
    <source>
        <dbReference type="Proteomes" id="UP001500037"/>
    </source>
</evidence>
<organism evidence="2 3">
    <name type="scientific">Kitasatospora nipponensis</name>
    <dbReference type="NCBI Taxonomy" id="258049"/>
    <lineage>
        <taxon>Bacteria</taxon>
        <taxon>Bacillati</taxon>
        <taxon>Actinomycetota</taxon>
        <taxon>Actinomycetes</taxon>
        <taxon>Kitasatosporales</taxon>
        <taxon>Streptomycetaceae</taxon>
        <taxon>Kitasatospora</taxon>
    </lineage>
</organism>
<accession>A0ABP4GV46</accession>
<comment type="caution">
    <text evidence="2">The sequence shown here is derived from an EMBL/GenBank/DDBJ whole genome shotgun (WGS) entry which is preliminary data.</text>
</comment>
<proteinExistence type="predicted"/>
<sequence>MASRRSNEHPPLTPEAWGWLLRDWRERAGWKAAALAREMHCDASLLSRFEAAERAPRLEYVERLDLLLKAEGALLRAWKDVDWQREVVHPDWFKLYASLEAKAEVARGYDARRVWGLLQTPAYARALFRFVRPDASDQEIANSVAARMSRQKRFLAAGGPQIVAILDEASIRSHVGGRAVMREQLERLLVVGERYPNIVIQVAQFELGERTGRSGSMTLLTLPGGEHWGYSESMSRGHLISDPEALAGYSRFYDRLRAEALSAPDSARLIRHVMRGLCNVTITQQSKPVVYSHRKADWQTSSYSEGDGGNCVEVALNLDAVVPVRDSKDRQGPALTFTASAWSAFTQAVTDGEFGATS</sequence>
<dbReference type="Pfam" id="PF04149">
    <property type="entry name" value="DUF397"/>
    <property type="match status" value="1"/>
</dbReference>
<reference evidence="3" key="1">
    <citation type="journal article" date="2019" name="Int. J. Syst. Evol. Microbiol.">
        <title>The Global Catalogue of Microorganisms (GCM) 10K type strain sequencing project: providing services to taxonomists for standard genome sequencing and annotation.</title>
        <authorList>
            <consortium name="The Broad Institute Genomics Platform"/>
            <consortium name="The Broad Institute Genome Sequencing Center for Infectious Disease"/>
            <person name="Wu L."/>
            <person name="Ma J."/>
        </authorList>
    </citation>
    <scope>NUCLEOTIDE SEQUENCE [LARGE SCALE GENOMIC DNA]</scope>
    <source>
        <strain evidence="3">JCM 13004</strain>
    </source>
</reference>
<gene>
    <name evidence="2" type="ORF">GCM10009665_32990</name>
</gene>
<dbReference type="Pfam" id="PF19054">
    <property type="entry name" value="DUF5753"/>
    <property type="match status" value="1"/>
</dbReference>
<dbReference type="InterPro" id="IPR001387">
    <property type="entry name" value="Cro/C1-type_HTH"/>
</dbReference>
<dbReference type="Proteomes" id="UP001500037">
    <property type="component" value="Unassembled WGS sequence"/>
</dbReference>
<keyword evidence="3" id="KW-1185">Reference proteome</keyword>
<dbReference type="Pfam" id="PF13560">
    <property type="entry name" value="HTH_31"/>
    <property type="match status" value="1"/>
</dbReference>
<dbReference type="EMBL" id="BAAALF010000050">
    <property type="protein sequence ID" value="GAA1239676.1"/>
    <property type="molecule type" value="Genomic_DNA"/>
</dbReference>
<dbReference type="InterPro" id="IPR043917">
    <property type="entry name" value="DUF5753"/>
</dbReference>
<dbReference type="SUPFAM" id="SSF47413">
    <property type="entry name" value="lambda repressor-like DNA-binding domains"/>
    <property type="match status" value="1"/>
</dbReference>
<dbReference type="RefSeq" id="WP_344442370.1">
    <property type="nucleotide sequence ID" value="NZ_BAAALF010000050.1"/>
</dbReference>
<name>A0ABP4GV46_9ACTN</name>
<feature type="domain" description="HTH cro/C1-type" evidence="1">
    <location>
        <begin position="21"/>
        <end position="75"/>
    </location>
</feature>
<evidence type="ECO:0000313" key="2">
    <source>
        <dbReference type="EMBL" id="GAA1239676.1"/>
    </source>
</evidence>
<protein>
    <recommendedName>
        <fullName evidence="1">HTH cro/C1-type domain-containing protein</fullName>
    </recommendedName>
</protein>
<dbReference type="Gene3D" id="1.10.260.40">
    <property type="entry name" value="lambda repressor-like DNA-binding domains"/>
    <property type="match status" value="1"/>
</dbReference>
<dbReference type="InterPro" id="IPR007278">
    <property type="entry name" value="DUF397"/>
</dbReference>
<dbReference type="SMART" id="SM00530">
    <property type="entry name" value="HTH_XRE"/>
    <property type="match status" value="1"/>
</dbReference>